<proteinExistence type="predicted"/>
<evidence type="ECO:0000313" key="2">
    <source>
        <dbReference type="EMBL" id="SER49300.1"/>
    </source>
</evidence>
<dbReference type="InterPro" id="IPR046349">
    <property type="entry name" value="C1-like_sf"/>
</dbReference>
<dbReference type="AlphaFoldDB" id="A0A1H9PMI5"/>
<evidence type="ECO:0000256" key="1">
    <source>
        <dbReference type="SAM" id="Phobius"/>
    </source>
</evidence>
<reference evidence="2 3" key="1">
    <citation type="submission" date="2016-10" db="EMBL/GenBank/DDBJ databases">
        <authorList>
            <person name="de Groot N.N."/>
        </authorList>
    </citation>
    <scope>NUCLEOTIDE SEQUENCE [LARGE SCALE GENOMIC DNA]</scope>
    <source>
        <strain evidence="2 3">DSM 23042</strain>
    </source>
</reference>
<organism evidence="2 3">
    <name type="scientific">Tranquillimonas rosea</name>
    <dbReference type="NCBI Taxonomy" id="641238"/>
    <lineage>
        <taxon>Bacteria</taxon>
        <taxon>Pseudomonadati</taxon>
        <taxon>Pseudomonadota</taxon>
        <taxon>Alphaproteobacteria</taxon>
        <taxon>Rhodobacterales</taxon>
        <taxon>Roseobacteraceae</taxon>
        <taxon>Tranquillimonas</taxon>
    </lineage>
</organism>
<dbReference type="RefSeq" id="WP_177190352.1">
    <property type="nucleotide sequence ID" value="NZ_FOGU01000001.1"/>
</dbReference>
<protein>
    <recommendedName>
        <fullName evidence="4">Zinc-ribbon domain-containing protein</fullName>
    </recommendedName>
</protein>
<keyword evidence="1" id="KW-0472">Membrane</keyword>
<keyword evidence="1" id="KW-1133">Transmembrane helix</keyword>
<dbReference type="EMBL" id="FOGU01000001">
    <property type="protein sequence ID" value="SER49300.1"/>
    <property type="molecule type" value="Genomic_DNA"/>
</dbReference>
<evidence type="ECO:0008006" key="4">
    <source>
        <dbReference type="Google" id="ProtNLM"/>
    </source>
</evidence>
<feature type="transmembrane region" description="Helical" evidence="1">
    <location>
        <begin position="41"/>
        <end position="63"/>
    </location>
</feature>
<keyword evidence="1" id="KW-0812">Transmembrane</keyword>
<name>A0A1H9PMI5_9RHOB</name>
<gene>
    <name evidence="2" type="ORF">SAMN04490244_101251</name>
</gene>
<evidence type="ECO:0000313" key="3">
    <source>
        <dbReference type="Proteomes" id="UP000198885"/>
    </source>
</evidence>
<keyword evidence="3" id="KW-1185">Reference proteome</keyword>
<dbReference type="Proteomes" id="UP000198885">
    <property type="component" value="Unassembled WGS sequence"/>
</dbReference>
<accession>A0A1H9PMI5</accession>
<dbReference type="SUPFAM" id="SSF57889">
    <property type="entry name" value="Cysteine-rich domain"/>
    <property type="match status" value="1"/>
</dbReference>
<sequence length="67" mass="7659">MRHPMFRPYRCKTCGHRMRLDGDYCDQCGALKHPDQSLAIWLAWLLAGAGMLFAAFVAVWVVAKVFM</sequence>